<dbReference type="Proteomes" id="UP001213000">
    <property type="component" value="Unassembled WGS sequence"/>
</dbReference>
<dbReference type="PANTHER" id="PTHR37984:SF5">
    <property type="entry name" value="PROTEIN NYNRIN-LIKE"/>
    <property type="match status" value="1"/>
</dbReference>
<feature type="domain" description="Integrase zinc-binding" evidence="4">
    <location>
        <begin position="226"/>
        <end position="266"/>
    </location>
</feature>
<proteinExistence type="predicted"/>
<evidence type="ECO:0000256" key="1">
    <source>
        <dbReference type="ARBA" id="ARBA00023268"/>
    </source>
</evidence>
<dbReference type="Gene3D" id="3.10.20.370">
    <property type="match status" value="1"/>
</dbReference>
<dbReference type="Gene3D" id="1.10.340.70">
    <property type="match status" value="1"/>
</dbReference>
<dbReference type="FunFam" id="3.10.20.370:FF:000001">
    <property type="entry name" value="Retrovirus-related Pol polyprotein from transposon 17.6-like protein"/>
    <property type="match status" value="1"/>
</dbReference>
<evidence type="ECO:0000259" key="4">
    <source>
        <dbReference type="Pfam" id="PF17921"/>
    </source>
</evidence>
<dbReference type="Pfam" id="PF17921">
    <property type="entry name" value="Integrase_H2C2"/>
    <property type="match status" value="1"/>
</dbReference>
<dbReference type="InterPro" id="IPR050951">
    <property type="entry name" value="Retrovirus_Pol_polyprotein"/>
</dbReference>
<dbReference type="InterPro" id="IPR041588">
    <property type="entry name" value="Integrase_H2C2"/>
</dbReference>
<reference evidence="5" key="1">
    <citation type="submission" date="2022-07" db="EMBL/GenBank/DDBJ databases">
        <title>Genome Sequence of Leucocoprinus birnbaumii.</title>
        <authorList>
            <person name="Buettner E."/>
        </authorList>
    </citation>
    <scope>NUCLEOTIDE SEQUENCE</scope>
    <source>
        <strain evidence="5">VT141</strain>
    </source>
</reference>
<evidence type="ECO:0000256" key="2">
    <source>
        <dbReference type="SAM" id="MobiDB-lite"/>
    </source>
</evidence>
<feature type="region of interest" description="Disordered" evidence="2">
    <location>
        <begin position="151"/>
        <end position="172"/>
    </location>
</feature>
<protein>
    <submittedName>
        <fullName evidence="5">Uncharacterized protein</fullName>
    </submittedName>
</protein>
<dbReference type="AlphaFoldDB" id="A0AAD5W214"/>
<dbReference type="SUPFAM" id="SSF56672">
    <property type="entry name" value="DNA/RNA polymerases"/>
    <property type="match status" value="1"/>
</dbReference>
<dbReference type="InterPro" id="IPR041577">
    <property type="entry name" value="RT_RNaseH_2"/>
</dbReference>
<organism evidence="5 6">
    <name type="scientific">Leucocoprinus birnbaumii</name>
    <dbReference type="NCBI Taxonomy" id="56174"/>
    <lineage>
        <taxon>Eukaryota</taxon>
        <taxon>Fungi</taxon>
        <taxon>Dikarya</taxon>
        <taxon>Basidiomycota</taxon>
        <taxon>Agaricomycotina</taxon>
        <taxon>Agaricomycetes</taxon>
        <taxon>Agaricomycetidae</taxon>
        <taxon>Agaricales</taxon>
        <taxon>Agaricineae</taxon>
        <taxon>Agaricaceae</taxon>
        <taxon>Leucocoprinus</taxon>
    </lineage>
</organism>
<name>A0AAD5W214_9AGAR</name>
<dbReference type="Pfam" id="PF17919">
    <property type="entry name" value="RT_RNaseH_2"/>
    <property type="match status" value="1"/>
</dbReference>
<evidence type="ECO:0000313" key="6">
    <source>
        <dbReference type="Proteomes" id="UP001213000"/>
    </source>
</evidence>
<sequence length="277" mass="32314">MSSNVKSEWLPEHQEAFNNMKKKFEERPILVTPDPNKPFEIETDASLYTSGAVLYQKDDAGIKRPIAFHSQAFSPTEQNYHCSEQEWLAIIHALKTWRHHLEGAKHKFIVWGDHENLSRFKEPMSLNRQQAHWTAYMQRFKPMLKIKHIPGKRNGPADTLSQQPNYAPDQKDNQEITVFNDSLIAIIMEDDKKIIRQFCDMIDPDDDDTPNNDVLTHQGKILIPNDQDLQRSLIKRIHNHVTAGHPGVAETLRKLQEHVYWPAMRDYSVVQKYRTIT</sequence>
<dbReference type="GO" id="GO:0003824">
    <property type="term" value="F:catalytic activity"/>
    <property type="evidence" value="ECO:0007669"/>
    <property type="project" value="UniProtKB-KW"/>
</dbReference>
<evidence type="ECO:0000259" key="3">
    <source>
        <dbReference type="Pfam" id="PF17919"/>
    </source>
</evidence>
<evidence type="ECO:0000313" key="5">
    <source>
        <dbReference type="EMBL" id="KAJ3576606.1"/>
    </source>
</evidence>
<keyword evidence="1" id="KW-0511">Multifunctional enzyme</keyword>
<dbReference type="PANTHER" id="PTHR37984">
    <property type="entry name" value="PROTEIN CBG26694"/>
    <property type="match status" value="1"/>
</dbReference>
<keyword evidence="6" id="KW-1185">Reference proteome</keyword>
<comment type="caution">
    <text evidence="5">The sequence shown here is derived from an EMBL/GenBank/DDBJ whole genome shotgun (WGS) entry which is preliminary data.</text>
</comment>
<dbReference type="InterPro" id="IPR043502">
    <property type="entry name" value="DNA/RNA_pol_sf"/>
</dbReference>
<dbReference type="CDD" id="cd09274">
    <property type="entry name" value="RNase_HI_RT_Ty3"/>
    <property type="match status" value="1"/>
</dbReference>
<accession>A0AAD5W214</accession>
<feature type="domain" description="Reverse transcriptase/retrotransposon-derived protein RNase H-like" evidence="3">
    <location>
        <begin position="9"/>
        <end position="109"/>
    </location>
</feature>
<gene>
    <name evidence="5" type="ORF">NP233_g307</name>
</gene>
<dbReference type="EMBL" id="JANIEX010000008">
    <property type="protein sequence ID" value="KAJ3576606.1"/>
    <property type="molecule type" value="Genomic_DNA"/>
</dbReference>